<gene>
    <name evidence="2" type="ORF">NIES2135_21460</name>
</gene>
<evidence type="ECO:0000313" key="3">
    <source>
        <dbReference type="Proteomes" id="UP000217895"/>
    </source>
</evidence>
<name>A0A1Z4JF95_LEPBY</name>
<organism evidence="2 3">
    <name type="scientific">Leptolyngbya boryana NIES-2135</name>
    <dbReference type="NCBI Taxonomy" id="1973484"/>
    <lineage>
        <taxon>Bacteria</taxon>
        <taxon>Bacillati</taxon>
        <taxon>Cyanobacteriota</taxon>
        <taxon>Cyanophyceae</taxon>
        <taxon>Leptolyngbyales</taxon>
        <taxon>Leptolyngbyaceae</taxon>
        <taxon>Leptolyngbya group</taxon>
        <taxon>Leptolyngbya</taxon>
    </lineage>
</organism>
<keyword evidence="1" id="KW-1133">Transmembrane helix</keyword>
<proteinExistence type="predicted"/>
<keyword evidence="1" id="KW-0472">Membrane</keyword>
<sequence>MTTTIATIGTSTNQSTTGQMPTLFEGGVALALLYFVLKEAIEFFKKKDDAEGALTQSLIDDLRKERKEDLFNMSQIMLKIDGSNQQIAIAIHDMSKAIHDLNVSTQQNARIHSEIFGLLREQERVLHKIEAHISDREAPKRVSV</sequence>
<keyword evidence="1" id="KW-0812">Transmembrane</keyword>
<dbReference type="AlphaFoldDB" id="A0A1Z4JF95"/>
<accession>A0A1Z4JF95</accession>
<evidence type="ECO:0000313" key="2">
    <source>
        <dbReference type="EMBL" id="BAY55323.1"/>
    </source>
</evidence>
<keyword evidence="3" id="KW-1185">Reference proteome</keyword>
<evidence type="ECO:0000256" key="1">
    <source>
        <dbReference type="SAM" id="Phobius"/>
    </source>
</evidence>
<dbReference type="Proteomes" id="UP000217895">
    <property type="component" value="Chromosome"/>
</dbReference>
<reference evidence="2 3" key="1">
    <citation type="submission" date="2017-06" db="EMBL/GenBank/DDBJ databases">
        <title>Genome sequencing of cyanobaciteial culture collection at National Institute for Environmental Studies (NIES).</title>
        <authorList>
            <person name="Hirose Y."/>
            <person name="Shimura Y."/>
            <person name="Fujisawa T."/>
            <person name="Nakamura Y."/>
            <person name="Kawachi M."/>
        </authorList>
    </citation>
    <scope>NUCLEOTIDE SEQUENCE [LARGE SCALE GENOMIC DNA]</scope>
    <source>
        <strain evidence="2 3">NIES-2135</strain>
    </source>
</reference>
<protein>
    <submittedName>
        <fullName evidence="2">Uncharacterized protein</fullName>
    </submittedName>
</protein>
<dbReference type="EMBL" id="AP018203">
    <property type="protein sequence ID" value="BAY55323.1"/>
    <property type="molecule type" value="Genomic_DNA"/>
</dbReference>
<feature type="transmembrane region" description="Helical" evidence="1">
    <location>
        <begin position="20"/>
        <end position="37"/>
    </location>
</feature>